<comment type="catalytic activity">
    <reaction evidence="5">
        <text>3'-dephospho-CoA + ATP = ADP + CoA + H(+)</text>
        <dbReference type="Rhea" id="RHEA:18245"/>
        <dbReference type="ChEBI" id="CHEBI:15378"/>
        <dbReference type="ChEBI" id="CHEBI:30616"/>
        <dbReference type="ChEBI" id="CHEBI:57287"/>
        <dbReference type="ChEBI" id="CHEBI:57328"/>
        <dbReference type="ChEBI" id="CHEBI:456216"/>
        <dbReference type="EC" id="2.7.1.24"/>
    </reaction>
</comment>
<name>A0ABX1WQ46_9FLAO</name>
<dbReference type="EC" id="2.7.1.24" evidence="5 6"/>
<evidence type="ECO:0000256" key="6">
    <source>
        <dbReference type="NCBIfam" id="TIGR00152"/>
    </source>
</evidence>
<dbReference type="PROSITE" id="PS51219">
    <property type="entry name" value="DPCK"/>
    <property type="match status" value="1"/>
</dbReference>
<accession>A0ABX1WQ46</accession>
<dbReference type="InterPro" id="IPR027417">
    <property type="entry name" value="P-loop_NTPase"/>
</dbReference>
<keyword evidence="4 5" id="KW-0173">Coenzyme A biosynthesis</keyword>
<comment type="function">
    <text evidence="5">Catalyzes the phosphorylation of the 3'-hydroxyl group of dephosphocoenzyme A to form coenzyme A.</text>
</comment>
<feature type="binding site" evidence="5">
    <location>
        <begin position="16"/>
        <end position="21"/>
    </location>
    <ligand>
        <name>ATP</name>
        <dbReference type="ChEBI" id="CHEBI:30616"/>
    </ligand>
</feature>
<dbReference type="HAMAP" id="MF_00376">
    <property type="entry name" value="Dephospho_CoA_kinase"/>
    <property type="match status" value="1"/>
</dbReference>
<evidence type="ECO:0000256" key="2">
    <source>
        <dbReference type="ARBA" id="ARBA00022741"/>
    </source>
</evidence>
<keyword evidence="8" id="KW-1185">Reference proteome</keyword>
<dbReference type="GO" id="GO:0004140">
    <property type="term" value="F:dephospho-CoA kinase activity"/>
    <property type="evidence" value="ECO:0007669"/>
    <property type="project" value="UniProtKB-EC"/>
</dbReference>
<dbReference type="PANTHER" id="PTHR10695">
    <property type="entry name" value="DEPHOSPHO-COA KINASE-RELATED"/>
    <property type="match status" value="1"/>
</dbReference>
<dbReference type="SUPFAM" id="SSF52540">
    <property type="entry name" value="P-loop containing nucleoside triphosphate hydrolases"/>
    <property type="match status" value="1"/>
</dbReference>
<keyword evidence="5" id="KW-0963">Cytoplasm</keyword>
<keyword evidence="2 5" id="KW-0547">Nucleotide-binding</keyword>
<dbReference type="NCBIfam" id="TIGR00152">
    <property type="entry name" value="dephospho-CoA kinase"/>
    <property type="match status" value="1"/>
</dbReference>
<comment type="similarity">
    <text evidence="1 5">Belongs to the CoaE family.</text>
</comment>
<dbReference type="EMBL" id="JABFOQ010000047">
    <property type="protein sequence ID" value="NOJ76679.1"/>
    <property type="molecule type" value="Genomic_DNA"/>
</dbReference>
<dbReference type="RefSeq" id="WP_171623969.1">
    <property type="nucleotide sequence ID" value="NZ_JABFOQ010000047.1"/>
</dbReference>
<proteinExistence type="inferred from homology"/>
<comment type="pathway">
    <text evidence="5">Cofactor biosynthesis; coenzyme A biosynthesis; CoA from (R)-pantothenate: step 5/5.</text>
</comment>
<reference evidence="7 8" key="1">
    <citation type="submission" date="2020-05" db="EMBL/GenBank/DDBJ databases">
        <title>Tigecycline resistant gene in Empedobacter stercoris.</title>
        <authorList>
            <person name="Chen Y."/>
            <person name="Cheng Y."/>
            <person name="Zhou K."/>
        </authorList>
    </citation>
    <scope>NUCLEOTIDE SEQUENCE [LARGE SCALE GENOMIC DNA]</scope>
    <source>
        <strain evidence="7 8">ES202</strain>
    </source>
</reference>
<evidence type="ECO:0000256" key="1">
    <source>
        <dbReference type="ARBA" id="ARBA00009018"/>
    </source>
</evidence>
<evidence type="ECO:0000313" key="8">
    <source>
        <dbReference type="Proteomes" id="UP000580344"/>
    </source>
</evidence>
<dbReference type="PANTHER" id="PTHR10695:SF46">
    <property type="entry name" value="BIFUNCTIONAL COENZYME A SYNTHASE-RELATED"/>
    <property type="match status" value="1"/>
</dbReference>
<protein>
    <recommendedName>
        <fullName evidence="5 6">Dephospho-CoA kinase</fullName>
        <ecNumber evidence="5 6">2.7.1.24</ecNumber>
    </recommendedName>
    <alternativeName>
        <fullName evidence="5">Dephosphocoenzyme A kinase</fullName>
    </alternativeName>
</protein>
<keyword evidence="3 5" id="KW-0067">ATP-binding</keyword>
<keyword evidence="5 7" id="KW-0808">Transferase</keyword>
<keyword evidence="5 7" id="KW-0418">Kinase</keyword>
<evidence type="ECO:0000256" key="4">
    <source>
        <dbReference type="ARBA" id="ARBA00022993"/>
    </source>
</evidence>
<dbReference type="Gene3D" id="3.40.50.300">
    <property type="entry name" value="P-loop containing nucleotide triphosphate hydrolases"/>
    <property type="match status" value="1"/>
</dbReference>
<evidence type="ECO:0000313" key="7">
    <source>
        <dbReference type="EMBL" id="NOJ76679.1"/>
    </source>
</evidence>
<dbReference type="CDD" id="cd02022">
    <property type="entry name" value="DPCK"/>
    <property type="match status" value="1"/>
</dbReference>
<dbReference type="Pfam" id="PF01121">
    <property type="entry name" value="CoaE"/>
    <property type="match status" value="1"/>
</dbReference>
<comment type="subcellular location">
    <subcellularLocation>
        <location evidence="5">Cytoplasm</location>
    </subcellularLocation>
</comment>
<dbReference type="InterPro" id="IPR001977">
    <property type="entry name" value="Depp_CoAkinase"/>
</dbReference>
<evidence type="ECO:0000256" key="5">
    <source>
        <dbReference type="HAMAP-Rule" id="MF_00376"/>
    </source>
</evidence>
<dbReference type="Proteomes" id="UP000580344">
    <property type="component" value="Unassembled WGS sequence"/>
</dbReference>
<evidence type="ECO:0000256" key="3">
    <source>
        <dbReference type="ARBA" id="ARBA00022840"/>
    </source>
</evidence>
<comment type="caution">
    <text evidence="7">The sequence shown here is derived from an EMBL/GenBank/DDBJ whole genome shotgun (WGS) entry which is preliminary data.</text>
</comment>
<organism evidence="7 8">
    <name type="scientific">Empedobacter stercoris</name>
    <dbReference type="NCBI Taxonomy" id="1628248"/>
    <lineage>
        <taxon>Bacteria</taxon>
        <taxon>Pseudomonadati</taxon>
        <taxon>Bacteroidota</taxon>
        <taxon>Flavobacteriia</taxon>
        <taxon>Flavobacteriales</taxon>
        <taxon>Weeksellaceae</taxon>
        <taxon>Empedobacter</taxon>
    </lineage>
</organism>
<sequence length="203" mass="22747">MKNNHPFVVGITGGIGSGKSTAAKFFEELGIPVYNSDTRAKLIQNENSEVKAKIIAAFGEEAYDENGLNKAYLSKQVFQDNEKLKVLNSIVHPAVFKDFEAWKIAQQTPIVMKEAAILIESGSYKDCDLVISVMVDKEKRIARTMERDGLTREDILARINHQITDEERIAKSDVIIDNNSDLAHLKNEVEQALMNIKKKMASH</sequence>
<gene>
    <name evidence="5" type="primary">coaE</name>
    <name evidence="7" type="ORF">HMH06_12745</name>
</gene>